<comment type="caution">
    <text evidence="2">The sequence shown here is derived from an EMBL/GenBank/DDBJ whole genome shotgun (WGS) entry which is preliminary data.</text>
</comment>
<proteinExistence type="predicted"/>
<dbReference type="Proteomes" id="UP000715965">
    <property type="component" value="Unassembled WGS sequence"/>
</dbReference>
<feature type="region of interest" description="Disordered" evidence="1">
    <location>
        <begin position="1"/>
        <end position="27"/>
    </location>
</feature>
<accession>A0ABR9SJA4</accession>
<evidence type="ECO:0000256" key="1">
    <source>
        <dbReference type="SAM" id="MobiDB-lite"/>
    </source>
</evidence>
<sequence length="186" mass="20769">MTQKPPRPGFLDRPYEAGDTIPAPESMEVNSPDVWEAWHALNQREMAQFANTAPMSDLPVSEAEAGFAATQPASLPELRELRQAQRKPKGPTLEEVMVEARLFNRVCPVPLRWNDLYLLLPNKVGAGATAQPAPPLAATAWATTPALAKRMVFREHLEWADRQGVLGQVMAFLRTLPEDEWYHMGD</sequence>
<organism evidence="2 3">
    <name type="scientific">Ramlibacter aquaticus</name>
    <dbReference type="NCBI Taxonomy" id="2780094"/>
    <lineage>
        <taxon>Bacteria</taxon>
        <taxon>Pseudomonadati</taxon>
        <taxon>Pseudomonadota</taxon>
        <taxon>Betaproteobacteria</taxon>
        <taxon>Burkholderiales</taxon>
        <taxon>Comamonadaceae</taxon>
        <taxon>Ramlibacter</taxon>
    </lineage>
</organism>
<dbReference type="EMBL" id="JADDOJ010000066">
    <property type="protein sequence ID" value="MBE7941837.1"/>
    <property type="molecule type" value="Genomic_DNA"/>
</dbReference>
<protein>
    <submittedName>
        <fullName evidence="2">Uncharacterized protein</fullName>
    </submittedName>
</protein>
<reference evidence="2 3" key="1">
    <citation type="submission" date="2020-10" db="EMBL/GenBank/DDBJ databases">
        <title>Draft genome of Ramlibacter aquaticus LMG 30558.</title>
        <authorList>
            <person name="Props R."/>
        </authorList>
    </citation>
    <scope>NUCLEOTIDE SEQUENCE [LARGE SCALE GENOMIC DNA]</scope>
    <source>
        <strain evidence="2 3">LMG 30558</strain>
    </source>
</reference>
<keyword evidence="3" id="KW-1185">Reference proteome</keyword>
<dbReference type="RefSeq" id="WP_193781399.1">
    <property type="nucleotide sequence ID" value="NZ_JADDOJ010000066.1"/>
</dbReference>
<evidence type="ECO:0000313" key="3">
    <source>
        <dbReference type="Proteomes" id="UP000715965"/>
    </source>
</evidence>
<name>A0ABR9SJA4_9BURK</name>
<evidence type="ECO:0000313" key="2">
    <source>
        <dbReference type="EMBL" id="MBE7941837.1"/>
    </source>
</evidence>
<gene>
    <name evidence="2" type="ORF">IM725_14750</name>
</gene>